<dbReference type="EMBL" id="FZOW01000017">
    <property type="protein sequence ID" value="SNT39958.1"/>
    <property type="molecule type" value="Genomic_DNA"/>
</dbReference>
<dbReference type="Proteomes" id="UP000198327">
    <property type="component" value="Unassembled WGS sequence"/>
</dbReference>
<reference evidence="3" key="1">
    <citation type="submission" date="2017-06" db="EMBL/GenBank/DDBJ databases">
        <authorList>
            <person name="Varghese N."/>
            <person name="Submissions S."/>
        </authorList>
    </citation>
    <scope>NUCLEOTIDE SEQUENCE [LARGE SCALE GENOMIC DNA]</scope>
    <source>
        <strain evidence="3">JCM 23211</strain>
    </source>
</reference>
<proteinExistence type="predicted"/>
<dbReference type="Pfam" id="PF08240">
    <property type="entry name" value="ADH_N"/>
    <property type="match status" value="1"/>
</dbReference>
<dbReference type="InterPro" id="IPR011032">
    <property type="entry name" value="GroES-like_sf"/>
</dbReference>
<protein>
    <submittedName>
        <fullName evidence="2">NADPH:quinone reductase</fullName>
    </submittedName>
</protein>
<dbReference type="GO" id="GO:0016491">
    <property type="term" value="F:oxidoreductase activity"/>
    <property type="evidence" value="ECO:0007669"/>
    <property type="project" value="InterPro"/>
</dbReference>
<dbReference type="SUPFAM" id="SSF50129">
    <property type="entry name" value="GroES-like"/>
    <property type="match status" value="1"/>
</dbReference>
<dbReference type="InterPro" id="IPR051397">
    <property type="entry name" value="Zn-ADH-like_protein"/>
</dbReference>
<dbReference type="PANTHER" id="PTHR43677">
    <property type="entry name" value="SHORT-CHAIN DEHYDROGENASE/REDUCTASE"/>
    <property type="match status" value="1"/>
</dbReference>
<dbReference type="Gene3D" id="3.90.180.10">
    <property type="entry name" value="Medium-chain alcohol dehydrogenases, catalytic domain"/>
    <property type="match status" value="1"/>
</dbReference>
<keyword evidence="3" id="KW-1185">Reference proteome</keyword>
<dbReference type="RefSeq" id="WP_089250802.1">
    <property type="nucleotide sequence ID" value="NZ_FZOW01000017.1"/>
</dbReference>
<dbReference type="InterPro" id="IPR013154">
    <property type="entry name" value="ADH-like_N"/>
</dbReference>
<dbReference type="Pfam" id="PF13602">
    <property type="entry name" value="ADH_zinc_N_2"/>
    <property type="match status" value="1"/>
</dbReference>
<dbReference type="PANTHER" id="PTHR43677:SF4">
    <property type="entry name" value="QUINONE OXIDOREDUCTASE-LIKE PROTEIN 2"/>
    <property type="match status" value="1"/>
</dbReference>
<sequence>MKAIVSDGGFGTRFEDVPDPLPRDDEILVEVQATSINRADLLIASKQPRGTQLGIDFVGTVLTTAADGSGPARGQRVVGLAKNNSWSEVVAVSTDRVATLPGELDAPAGAVLPVAGLTALYALERAGSLLGRSLLVTGANGGVGHLAVQLAAASGADVIAQIRENGRQFALDELPDASRISIEAADSAGAAPIDVLLDSVGGAVTAGAFARIRKGGNAVFFGNTVREDLHLRPDWGHARPGVRIEWLYLLDEITRRDVPADLSVLVRLAETRRLRPHIGGSFAWSDIDKALRSILDREVGGKVVLTL</sequence>
<accession>A0A239MDA8</accession>
<gene>
    <name evidence="2" type="ORF">SAMN05421642_11729</name>
</gene>
<feature type="domain" description="Enoyl reductase (ER)" evidence="1">
    <location>
        <begin position="11"/>
        <end position="305"/>
    </location>
</feature>
<evidence type="ECO:0000259" key="1">
    <source>
        <dbReference type="SMART" id="SM00829"/>
    </source>
</evidence>
<dbReference type="AlphaFoldDB" id="A0A239MDA8"/>
<evidence type="ECO:0000313" key="2">
    <source>
        <dbReference type="EMBL" id="SNT39958.1"/>
    </source>
</evidence>
<evidence type="ECO:0000313" key="3">
    <source>
        <dbReference type="Proteomes" id="UP000198327"/>
    </source>
</evidence>
<organism evidence="2 3">
    <name type="scientific">Rhodococcoides kyotonense</name>
    <dbReference type="NCBI Taxonomy" id="398843"/>
    <lineage>
        <taxon>Bacteria</taxon>
        <taxon>Bacillati</taxon>
        <taxon>Actinomycetota</taxon>
        <taxon>Actinomycetes</taxon>
        <taxon>Mycobacteriales</taxon>
        <taxon>Nocardiaceae</taxon>
        <taxon>Rhodococcoides</taxon>
    </lineage>
</organism>
<dbReference type="SUPFAM" id="SSF51735">
    <property type="entry name" value="NAD(P)-binding Rossmann-fold domains"/>
    <property type="match status" value="1"/>
</dbReference>
<dbReference type="InterPro" id="IPR036291">
    <property type="entry name" value="NAD(P)-bd_dom_sf"/>
</dbReference>
<name>A0A239MDA8_9NOCA</name>
<dbReference type="SMART" id="SM00829">
    <property type="entry name" value="PKS_ER"/>
    <property type="match status" value="1"/>
</dbReference>
<dbReference type="InterPro" id="IPR020843">
    <property type="entry name" value="ER"/>
</dbReference>
<dbReference type="OrthoDB" id="3813297at2"/>
<dbReference type="Gene3D" id="3.40.50.720">
    <property type="entry name" value="NAD(P)-binding Rossmann-like Domain"/>
    <property type="match status" value="1"/>
</dbReference>